<evidence type="ECO:0000256" key="1">
    <source>
        <dbReference type="SAM" id="MobiDB-lite"/>
    </source>
</evidence>
<reference evidence="2" key="1">
    <citation type="submission" date="2022-10" db="EMBL/GenBank/DDBJ databases">
        <title>Culturing micro-colonial fungi from biological soil crusts in the Mojave desert and describing Neophaeococcomyces mojavensis, and introducing the new genera and species Taxawa tesnikishii.</title>
        <authorList>
            <person name="Kurbessoian T."/>
            <person name="Stajich J.E."/>
        </authorList>
    </citation>
    <scope>NUCLEOTIDE SEQUENCE</scope>
    <source>
        <strain evidence="2">TK_35</strain>
    </source>
</reference>
<accession>A0AA38YEI3</accession>
<name>A0AA38YEI3_9EURO</name>
<dbReference type="AlphaFoldDB" id="A0AA38YEI3"/>
<dbReference type="Proteomes" id="UP001172681">
    <property type="component" value="Unassembled WGS sequence"/>
</dbReference>
<gene>
    <name evidence="2" type="ORF">H2204_001263</name>
</gene>
<evidence type="ECO:0000313" key="3">
    <source>
        <dbReference type="Proteomes" id="UP001172681"/>
    </source>
</evidence>
<feature type="region of interest" description="Disordered" evidence="1">
    <location>
        <begin position="89"/>
        <end position="117"/>
    </location>
</feature>
<keyword evidence="3" id="KW-1185">Reference proteome</keyword>
<dbReference type="EMBL" id="JAPDRN010000005">
    <property type="protein sequence ID" value="KAJ9644801.1"/>
    <property type="molecule type" value="Genomic_DNA"/>
</dbReference>
<organism evidence="2 3">
    <name type="scientific">Knufia peltigerae</name>
    <dbReference type="NCBI Taxonomy" id="1002370"/>
    <lineage>
        <taxon>Eukaryota</taxon>
        <taxon>Fungi</taxon>
        <taxon>Dikarya</taxon>
        <taxon>Ascomycota</taxon>
        <taxon>Pezizomycotina</taxon>
        <taxon>Eurotiomycetes</taxon>
        <taxon>Chaetothyriomycetidae</taxon>
        <taxon>Chaetothyriales</taxon>
        <taxon>Trichomeriaceae</taxon>
        <taxon>Knufia</taxon>
    </lineage>
</organism>
<evidence type="ECO:0000313" key="2">
    <source>
        <dbReference type="EMBL" id="KAJ9644801.1"/>
    </source>
</evidence>
<protein>
    <submittedName>
        <fullName evidence="2">Uncharacterized protein</fullName>
    </submittedName>
</protein>
<sequence length="191" mass="20967">MSDKGKDEKARESFASILSYYQHNRKSLENVPTWVDRPESGTIMIGLAKDTVPSADQTEKNKRKLKELLAAQEAIDKLSPLERQIMSQAANSSKARRPASRIPWADPPRPEIGSSRTGARLLGESISKYLSALEDDGTVVQGAQKFRNVVVAAQEVRNFPLRTNLGVIVALASLHHSSLIEGVHVDTIPSL</sequence>
<comment type="caution">
    <text evidence="2">The sequence shown here is derived from an EMBL/GenBank/DDBJ whole genome shotgun (WGS) entry which is preliminary data.</text>
</comment>
<proteinExistence type="predicted"/>